<name>A0A1X7PJH4_9HYPH</name>
<feature type="chain" id="PRO_5013185922" evidence="2">
    <location>
        <begin position="23"/>
        <end position="258"/>
    </location>
</feature>
<dbReference type="InterPro" id="IPR023346">
    <property type="entry name" value="Lysozyme-like_dom_sf"/>
</dbReference>
<accession>A0A1X7PJH4</accession>
<evidence type="ECO:0000256" key="2">
    <source>
        <dbReference type="SAM" id="SignalP"/>
    </source>
</evidence>
<evidence type="ECO:0000313" key="5">
    <source>
        <dbReference type="Proteomes" id="UP000193083"/>
    </source>
</evidence>
<feature type="signal peptide" evidence="2">
    <location>
        <begin position="1"/>
        <end position="22"/>
    </location>
</feature>
<keyword evidence="5" id="KW-1185">Reference proteome</keyword>
<dbReference type="EMBL" id="FXBL01000004">
    <property type="protein sequence ID" value="SMH50872.1"/>
    <property type="molecule type" value="Genomic_DNA"/>
</dbReference>
<dbReference type="RefSeq" id="WP_244561804.1">
    <property type="nucleotide sequence ID" value="NZ_FXBL01000004.1"/>
</dbReference>
<organism evidence="4 5">
    <name type="scientific">Mesorhizobium australicum</name>
    <dbReference type="NCBI Taxonomy" id="536018"/>
    <lineage>
        <taxon>Bacteria</taxon>
        <taxon>Pseudomonadati</taxon>
        <taxon>Pseudomonadota</taxon>
        <taxon>Alphaproteobacteria</taxon>
        <taxon>Hyphomicrobiales</taxon>
        <taxon>Phyllobacteriaceae</taxon>
        <taxon>Mesorhizobium</taxon>
    </lineage>
</organism>
<dbReference type="AlphaFoldDB" id="A0A1X7PJH4"/>
<dbReference type="SUPFAM" id="SSF53955">
    <property type="entry name" value="Lysozyme-like"/>
    <property type="match status" value="1"/>
</dbReference>
<dbReference type="Gene3D" id="1.10.530.10">
    <property type="match status" value="1"/>
</dbReference>
<reference evidence="4 5" key="1">
    <citation type="submission" date="2017-04" db="EMBL/GenBank/DDBJ databases">
        <authorList>
            <person name="Afonso C.L."/>
            <person name="Miller P.J."/>
            <person name="Scott M.A."/>
            <person name="Spackman E."/>
            <person name="Goraichik I."/>
            <person name="Dimitrov K.M."/>
            <person name="Suarez D.L."/>
            <person name="Swayne D.E."/>
        </authorList>
    </citation>
    <scope>NUCLEOTIDE SEQUENCE [LARGE SCALE GENOMIC DNA]</scope>
    <source>
        <strain evidence="4 5">B5P</strain>
    </source>
</reference>
<keyword evidence="2" id="KW-0732">Signal</keyword>
<feature type="domain" description="Transglycosylase SLT" evidence="3">
    <location>
        <begin position="140"/>
        <end position="230"/>
    </location>
</feature>
<comment type="similarity">
    <text evidence="1">Belongs to the virb1 family.</text>
</comment>
<gene>
    <name evidence="4" type="ORF">SAMN02982922_4283</name>
</gene>
<dbReference type="PROSITE" id="PS51257">
    <property type="entry name" value="PROKAR_LIPOPROTEIN"/>
    <property type="match status" value="1"/>
</dbReference>
<protein>
    <submittedName>
        <fullName evidence="4">Soluble lytic murein transglycosylase</fullName>
    </submittedName>
</protein>
<sequence length="258" mass="27386">MSVRRLFLIACTAGLVSGCVSGDLASLAPQPSLQPQGATSSLAVADIDAAAENFAGLPLAPSALAVAAAMPEGAAPKGDRVVAQQPSPERLSQVALATPQNNAAAAIAAAVPEQPSAGEVKVAAFAPLPPRSSGAPVDALIAKYARHYDLPEAFVRKVVKRESNFNPKAYNRGHWGLMQIKHQTARGMGYRGSAEGLFDAETNLIYSVKYLRGAYLVADGDERQADRLYQSGYYYHAKRAGLLDETGLGRDRVRKRRQ</sequence>
<dbReference type="InterPro" id="IPR008258">
    <property type="entry name" value="Transglycosylase_SLT_dom_1"/>
</dbReference>
<proteinExistence type="inferred from homology"/>
<evidence type="ECO:0000259" key="3">
    <source>
        <dbReference type="Pfam" id="PF01464"/>
    </source>
</evidence>
<evidence type="ECO:0000313" key="4">
    <source>
        <dbReference type="EMBL" id="SMH50872.1"/>
    </source>
</evidence>
<evidence type="ECO:0000256" key="1">
    <source>
        <dbReference type="ARBA" id="ARBA00009387"/>
    </source>
</evidence>
<dbReference type="Proteomes" id="UP000193083">
    <property type="component" value="Unassembled WGS sequence"/>
</dbReference>
<dbReference type="Pfam" id="PF01464">
    <property type="entry name" value="SLT"/>
    <property type="match status" value="1"/>
</dbReference>